<proteinExistence type="predicted"/>
<protein>
    <recommendedName>
        <fullName evidence="4">HTH araC/xylS-type domain-containing protein</fullName>
    </recommendedName>
</protein>
<dbReference type="SUPFAM" id="SSF51215">
    <property type="entry name" value="Regulatory protein AraC"/>
    <property type="match status" value="1"/>
</dbReference>
<evidence type="ECO:0000256" key="2">
    <source>
        <dbReference type="ARBA" id="ARBA00023125"/>
    </source>
</evidence>
<dbReference type="GO" id="GO:0043565">
    <property type="term" value="F:sequence-specific DNA binding"/>
    <property type="evidence" value="ECO:0007669"/>
    <property type="project" value="InterPro"/>
</dbReference>
<dbReference type="Gene3D" id="2.60.120.10">
    <property type="entry name" value="Jelly Rolls"/>
    <property type="match status" value="1"/>
</dbReference>
<dbReference type="InterPro" id="IPR009057">
    <property type="entry name" value="Homeodomain-like_sf"/>
</dbReference>
<evidence type="ECO:0000256" key="3">
    <source>
        <dbReference type="ARBA" id="ARBA00023163"/>
    </source>
</evidence>
<dbReference type="GO" id="GO:0003700">
    <property type="term" value="F:DNA-binding transcription factor activity"/>
    <property type="evidence" value="ECO:0007669"/>
    <property type="project" value="InterPro"/>
</dbReference>
<keyword evidence="1" id="KW-0805">Transcription regulation</keyword>
<dbReference type="Pfam" id="PF02311">
    <property type="entry name" value="AraC_binding"/>
    <property type="match status" value="1"/>
</dbReference>
<dbReference type="InterPro" id="IPR020449">
    <property type="entry name" value="Tscrpt_reg_AraC-type_HTH"/>
</dbReference>
<dbReference type="PROSITE" id="PS01124">
    <property type="entry name" value="HTH_ARAC_FAMILY_2"/>
    <property type="match status" value="1"/>
</dbReference>
<dbReference type="Proteomes" id="UP000262969">
    <property type="component" value="Unassembled WGS sequence"/>
</dbReference>
<keyword evidence="3" id="KW-0804">Transcription</keyword>
<dbReference type="InterPro" id="IPR014710">
    <property type="entry name" value="RmlC-like_jellyroll"/>
</dbReference>
<dbReference type="InterPro" id="IPR018062">
    <property type="entry name" value="HTH_AraC-typ_CS"/>
</dbReference>
<name>A0A3D2X555_9FIRM</name>
<dbReference type="PRINTS" id="PR00032">
    <property type="entry name" value="HTHARAC"/>
</dbReference>
<reference evidence="5 6" key="1">
    <citation type="journal article" date="2018" name="Nat. Biotechnol.">
        <title>A standardized bacterial taxonomy based on genome phylogeny substantially revises the tree of life.</title>
        <authorList>
            <person name="Parks D.H."/>
            <person name="Chuvochina M."/>
            <person name="Waite D.W."/>
            <person name="Rinke C."/>
            <person name="Skarshewski A."/>
            <person name="Chaumeil P.A."/>
            <person name="Hugenholtz P."/>
        </authorList>
    </citation>
    <scope>NUCLEOTIDE SEQUENCE [LARGE SCALE GENOMIC DNA]</scope>
    <source>
        <strain evidence="5">UBA11728</strain>
    </source>
</reference>
<dbReference type="PROSITE" id="PS00041">
    <property type="entry name" value="HTH_ARAC_FAMILY_1"/>
    <property type="match status" value="1"/>
</dbReference>
<dbReference type="InterPro" id="IPR018060">
    <property type="entry name" value="HTH_AraC"/>
</dbReference>
<keyword evidence="2" id="KW-0238">DNA-binding</keyword>
<sequence length="312" mass="36869">MTYVIYIINGGFIMNKRSQALNTLNLDTFFFHQEFENDYRIKHVITKTNWGHRLHTHNFFEIFFCLSSNMRFLINETVYSLRENDLILLNSADVHGIINDTNLLFERYVIEFDPNYTADFCQYYNVLEVFETESHPHILHLNTNQTQIFLSLFNKLYSYENPQDTYAWPLYRKIAFAELMLQINNFASNSNIPAIEDEDPKTNRMQNILSYINNHLSDNLSITSLAERFYISPSYLSSIFKTFTGYSVNNYIINQRIILATKLLKQNLSVQEVADKSGFYNYAHFIRTFKKYTGYAPKQYMKTLSSKCTHDL</sequence>
<dbReference type="SUPFAM" id="SSF46689">
    <property type="entry name" value="Homeodomain-like"/>
    <property type="match status" value="2"/>
</dbReference>
<dbReference type="InterPro" id="IPR037923">
    <property type="entry name" value="HTH-like"/>
</dbReference>
<comment type="caution">
    <text evidence="5">The sequence shown here is derived from an EMBL/GenBank/DDBJ whole genome shotgun (WGS) entry which is preliminary data.</text>
</comment>
<dbReference type="PANTHER" id="PTHR43280">
    <property type="entry name" value="ARAC-FAMILY TRANSCRIPTIONAL REGULATOR"/>
    <property type="match status" value="1"/>
</dbReference>
<dbReference type="Pfam" id="PF12833">
    <property type="entry name" value="HTH_18"/>
    <property type="match status" value="1"/>
</dbReference>
<dbReference type="InterPro" id="IPR003313">
    <property type="entry name" value="AraC-bd"/>
</dbReference>
<organism evidence="5 6">
    <name type="scientific">Lachnoclostridium phytofermentans</name>
    <dbReference type="NCBI Taxonomy" id="66219"/>
    <lineage>
        <taxon>Bacteria</taxon>
        <taxon>Bacillati</taxon>
        <taxon>Bacillota</taxon>
        <taxon>Clostridia</taxon>
        <taxon>Lachnospirales</taxon>
        <taxon>Lachnospiraceae</taxon>
    </lineage>
</organism>
<dbReference type="PANTHER" id="PTHR43280:SF28">
    <property type="entry name" value="HTH-TYPE TRANSCRIPTIONAL ACTIVATOR RHAS"/>
    <property type="match status" value="1"/>
</dbReference>
<accession>A0A3D2X555</accession>
<dbReference type="SMART" id="SM00342">
    <property type="entry name" value="HTH_ARAC"/>
    <property type="match status" value="1"/>
</dbReference>
<feature type="domain" description="HTH araC/xylS-type" evidence="4">
    <location>
        <begin position="206"/>
        <end position="303"/>
    </location>
</feature>
<dbReference type="AlphaFoldDB" id="A0A3D2X555"/>
<gene>
    <name evidence="5" type="ORF">DHW61_05050</name>
</gene>
<evidence type="ECO:0000313" key="5">
    <source>
        <dbReference type="EMBL" id="HCL01773.1"/>
    </source>
</evidence>
<evidence type="ECO:0000313" key="6">
    <source>
        <dbReference type="Proteomes" id="UP000262969"/>
    </source>
</evidence>
<evidence type="ECO:0000256" key="1">
    <source>
        <dbReference type="ARBA" id="ARBA00023015"/>
    </source>
</evidence>
<evidence type="ECO:0000259" key="4">
    <source>
        <dbReference type="PROSITE" id="PS01124"/>
    </source>
</evidence>
<dbReference type="Gene3D" id="1.10.10.60">
    <property type="entry name" value="Homeodomain-like"/>
    <property type="match status" value="2"/>
</dbReference>
<dbReference type="EMBL" id="DPVV01000175">
    <property type="protein sequence ID" value="HCL01773.1"/>
    <property type="molecule type" value="Genomic_DNA"/>
</dbReference>